<comment type="subcellular location">
    <subcellularLocation>
        <location evidence="1">Membrane</location>
        <topology evidence="1">Multi-pass membrane protein</topology>
    </subcellularLocation>
</comment>
<dbReference type="Proteomes" id="UP000694388">
    <property type="component" value="Unplaced"/>
</dbReference>
<dbReference type="PANTHER" id="PTHR12489:SF18">
    <property type="entry name" value="LHFPL TETRASPAN SUBFAMILY MEMBER 5 PROTEIN"/>
    <property type="match status" value="1"/>
</dbReference>
<evidence type="ECO:0000313" key="7">
    <source>
        <dbReference type="Proteomes" id="UP000694388"/>
    </source>
</evidence>
<proteinExistence type="predicted"/>
<dbReference type="InterPro" id="IPR019372">
    <property type="entry name" value="LHFPL"/>
</dbReference>
<evidence type="ECO:0000256" key="3">
    <source>
        <dbReference type="ARBA" id="ARBA00022989"/>
    </source>
</evidence>
<keyword evidence="7" id="KW-1185">Reference proteome</keyword>
<feature type="transmembrane region" description="Helical" evidence="5">
    <location>
        <begin position="21"/>
        <end position="42"/>
    </location>
</feature>
<dbReference type="Pfam" id="PF10242">
    <property type="entry name" value="L_HMGIC_fpl"/>
    <property type="match status" value="1"/>
</dbReference>
<dbReference type="PANTHER" id="PTHR12489">
    <property type="entry name" value="LIPOMA HMGIC FUSION PARTNER-LIKE PROTEIN"/>
    <property type="match status" value="1"/>
</dbReference>
<dbReference type="GO" id="GO:0005886">
    <property type="term" value="C:plasma membrane"/>
    <property type="evidence" value="ECO:0007669"/>
    <property type="project" value="TreeGrafter"/>
</dbReference>
<reference evidence="6" key="1">
    <citation type="submission" date="2025-08" db="UniProtKB">
        <authorList>
            <consortium name="Ensembl"/>
        </authorList>
    </citation>
    <scope>IDENTIFICATION</scope>
</reference>
<evidence type="ECO:0000256" key="5">
    <source>
        <dbReference type="SAM" id="Phobius"/>
    </source>
</evidence>
<dbReference type="GeneTree" id="ENSGT00990000203541"/>
<dbReference type="AlphaFoldDB" id="A0A8C4QD64"/>
<evidence type="ECO:0000256" key="1">
    <source>
        <dbReference type="ARBA" id="ARBA00004141"/>
    </source>
</evidence>
<name>A0A8C4QD64_EPTBU</name>
<dbReference type="GO" id="GO:0050974">
    <property type="term" value="P:detection of mechanical stimulus involved in sensory perception"/>
    <property type="evidence" value="ECO:0007669"/>
    <property type="project" value="TreeGrafter"/>
</dbReference>
<protein>
    <submittedName>
        <fullName evidence="6">LHFPL tetraspan subfamily member 5a</fullName>
    </submittedName>
</protein>
<keyword evidence="2 5" id="KW-0812">Transmembrane</keyword>
<keyword evidence="3 5" id="KW-1133">Transmembrane helix</keyword>
<evidence type="ECO:0000313" key="6">
    <source>
        <dbReference type="Ensembl" id="ENSEBUP00000013717.1"/>
    </source>
</evidence>
<keyword evidence="4 5" id="KW-0472">Membrane</keyword>
<accession>A0A8C4QD64</accession>
<feature type="transmembrane region" description="Helical" evidence="5">
    <location>
        <begin position="94"/>
        <end position="124"/>
    </location>
</feature>
<sequence length="189" mass="21002">MLDVSNAAVIYHSSYVRNARAIGVLWAVLTLCFAVLCVVSFIQPFWIGDSDRSPQAGHFGLARYCLGNAVTQGLVCHGGFLDFSAVPSGAFKTAAFFVGTAMLLVLTSLVCLSLFFFCTAAAVYKVCAWLQLAYAISDQYENYDVIHNVCLKKKKPSKVFSEMAEQIEGKIYRYDCLSMRNKRFKHMTT</sequence>
<dbReference type="Ensembl" id="ENSEBUT00000014293.1">
    <property type="protein sequence ID" value="ENSEBUP00000013717.1"/>
    <property type="gene ID" value="ENSEBUG00000008653.1"/>
</dbReference>
<dbReference type="GO" id="GO:0007605">
    <property type="term" value="P:sensory perception of sound"/>
    <property type="evidence" value="ECO:0007669"/>
    <property type="project" value="TreeGrafter"/>
</dbReference>
<evidence type="ECO:0000256" key="4">
    <source>
        <dbReference type="ARBA" id="ARBA00023136"/>
    </source>
</evidence>
<organism evidence="6 7">
    <name type="scientific">Eptatretus burgeri</name>
    <name type="common">Inshore hagfish</name>
    <dbReference type="NCBI Taxonomy" id="7764"/>
    <lineage>
        <taxon>Eukaryota</taxon>
        <taxon>Metazoa</taxon>
        <taxon>Chordata</taxon>
        <taxon>Craniata</taxon>
        <taxon>Vertebrata</taxon>
        <taxon>Cyclostomata</taxon>
        <taxon>Myxini</taxon>
        <taxon>Myxiniformes</taxon>
        <taxon>Myxinidae</taxon>
        <taxon>Eptatretinae</taxon>
        <taxon>Eptatretus</taxon>
    </lineage>
</organism>
<evidence type="ECO:0000256" key="2">
    <source>
        <dbReference type="ARBA" id="ARBA00022692"/>
    </source>
</evidence>
<reference evidence="6" key="2">
    <citation type="submission" date="2025-09" db="UniProtKB">
        <authorList>
            <consortium name="Ensembl"/>
        </authorList>
    </citation>
    <scope>IDENTIFICATION</scope>
</reference>